<sequence length="128" mass="13988">MTTTAITLRRACLALGLFLSTLSAALALATSPANAQEPARLPFTATLSNTAPLAFGMDQESVAAALGAPLTYVRGSPGNETFVVIRMVNGDGFLFRKDPLYLQFRHGRLTGWKGNWSRDWLWRNKAIF</sequence>
<organism evidence="2 3">
    <name type="scientific">Afipia carboxidovorans (strain ATCC 49405 / DSM 1227 / KCTC 32145 / OM5)</name>
    <name type="common">Oligotropha carboxidovorans</name>
    <dbReference type="NCBI Taxonomy" id="504832"/>
    <lineage>
        <taxon>Bacteria</taxon>
        <taxon>Pseudomonadati</taxon>
        <taxon>Pseudomonadota</taxon>
        <taxon>Alphaproteobacteria</taxon>
        <taxon>Hyphomicrobiales</taxon>
        <taxon>Nitrobacteraceae</taxon>
        <taxon>Afipia</taxon>
    </lineage>
</organism>
<name>B6JCV9_AFIC5</name>
<dbReference type="RefSeq" id="WP_012561720.1">
    <property type="nucleotide sequence ID" value="NC_011386.1"/>
</dbReference>
<dbReference type="OrthoDB" id="8139376at2"/>
<feature type="signal peptide" evidence="1">
    <location>
        <begin position="1"/>
        <end position="35"/>
    </location>
</feature>
<evidence type="ECO:0000256" key="1">
    <source>
        <dbReference type="SAM" id="SignalP"/>
    </source>
</evidence>
<proteinExistence type="predicted"/>
<dbReference type="Proteomes" id="UP000007730">
    <property type="component" value="Chromosome"/>
</dbReference>
<reference evidence="2 3" key="1">
    <citation type="journal article" date="2011" name="J. Bacteriol.">
        <title>Complete genome sequences of the chemolithoautotrophic Oligotropha carboxidovorans strains OM4 and OM5.</title>
        <authorList>
            <person name="Volland S."/>
            <person name="Rachinger M."/>
            <person name="Strittmatter A."/>
            <person name="Daniel R."/>
            <person name="Gottschalk G."/>
            <person name="Meyer O."/>
        </authorList>
    </citation>
    <scope>NUCLEOTIDE SEQUENCE [LARGE SCALE GENOMIC DNA]</scope>
    <source>
        <strain evidence="3">ATCC 49405 / DSM 1227 / KCTC 32145 / OM5</strain>
    </source>
</reference>
<protein>
    <submittedName>
        <fullName evidence="2">Uncharacterized protein</fullName>
    </submittedName>
</protein>
<gene>
    <name evidence="2" type="ordered locus">OCA5_c33980</name>
</gene>
<dbReference type="eggNOG" id="ENOG502ZR0B">
    <property type="taxonomic scope" value="Bacteria"/>
</dbReference>
<feature type="chain" id="PRO_5002846944" evidence="1">
    <location>
        <begin position="36"/>
        <end position="128"/>
    </location>
</feature>
<dbReference type="HOGENOM" id="CLU_134429_1_0_5"/>
<dbReference type="KEGG" id="oca:OCAR_4544"/>
<dbReference type="AlphaFoldDB" id="B6JCV9"/>
<evidence type="ECO:0000313" key="3">
    <source>
        <dbReference type="Proteomes" id="UP000007730"/>
    </source>
</evidence>
<keyword evidence="3" id="KW-1185">Reference proteome</keyword>
<dbReference type="EMBL" id="CP002826">
    <property type="protein sequence ID" value="AEI08071.1"/>
    <property type="molecule type" value="Genomic_DNA"/>
</dbReference>
<dbReference type="PATRIC" id="fig|504832.7.peg.3570"/>
<dbReference type="KEGG" id="ocg:OCA5_c33980"/>
<keyword evidence="1" id="KW-0732">Signal</keyword>
<accession>B6JCV9</accession>
<evidence type="ECO:0000313" key="2">
    <source>
        <dbReference type="EMBL" id="AEI08071.1"/>
    </source>
</evidence>